<dbReference type="KEGG" id="acan:ACA1_260980"/>
<keyword evidence="4" id="KW-1133">Transmembrane helix</keyword>
<accession>L8GHN3</accession>
<dbReference type="Pfam" id="PF08546">
    <property type="entry name" value="ApbA_C"/>
    <property type="match status" value="1"/>
</dbReference>
<dbReference type="InterPro" id="IPR013752">
    <property type="entry name" value="KPA_reductase"/>
</dbReference>
<evidence type="ECO:0000313" key="8">
    <source>
        <dbReference type="Proteomes" id="UP000011083"/>
    </source>
</evidence>
<evidence type="ECO:0000256" key="2">
    <source>
        <dbReference type="ARBA" id="ARBA00022857"/>
    </source>
</evidence>
<comment type="similarity">
    <text evidence="1">Belongs to the ketopantoate reductase family.</text>
</comment>
<dbReference type="GO" id="GO:0005737">
    <property type="term" value="C:cytoplasm"/>
    <property type="evidence" value="ECO:0007669"/>
    <property type="project" value="TreeGrafter"/>
</dbReference>
<feature type="domain" description="Ketopantoate reductase N-terminal" evidence="5">
    <location>
        <begin position="6"/>
        <end position="164"/>
    </location>
</feature>
<dbReference type="Pfam" id="PF02558">
    <property type="entry name" value="ApbA"/>
    <property type="match status" value="1"/>
</dbReference>
<dbReference type="GO" id="GO:0008677">
    <property type="term" value="F:2-dehydropantoate 2-reductase activity"/>
    <property type="evidence" value="ECO:0007669"/>
    <property type="project" value="InterPro"/>
</dbReference>
<name>L8GHN3_ACACF</name>
<dbReference type="InterPro" id="IPR003710">
    <property type="entry name" value="ApbA"/>
</dbReference>
<dbReference type="GO" id="GO:0015940">
    <property type="term" value="P:pantothenate biosynthetic process"/>
    <property type="evidence" value="ECO:0007669"/>
    <property type="project" value="InterPro"/>
</dbReference>
<dbReference type="VEuPathDB" id="AmoebaDB:ACA1_260980"/>
<keyword evidence="3" id="KW-0560">Oxidoreductase</keyword>
<feature type="transmembrane region" description="Helical" evidence="4">
    <location>
        <begin position="363"/>
        <end position="385"/>
    </location>
</feature>
<dbReference type="AlphaFoldDB" id="L8GHN3"/>
<dbReference type="Gene3D" id="1.10.1040.10">
    <property type="entry name" value="N-(1-d-carboxylethyl)-l-norvaline Dehydrogenase, domain 2"/>
    <property type="match status" value="1"/>
</dbReference>
<dbReference type="InterPro" id="IPR036291">
    <property type="entry name" value="NAD(P)-bd_dom_sf"/>
</dbReference>
<evidence type="ECO:0000313" key="7">
    <source>
        <dbReference type="EMBL" id="ELR11691.1"/>
    </source>
</evidence>
<protein>
    <submittedName>
        <fullName evidence="7">2dehydropantoate 2-reductase subfamily protein</fullName>
    </submittedName>
</protein>
<sequence>MTQAGVVVVGAGAVGCFIGGCLVHHGHGGAVTLVGRPTLQAAVREAGLTLCGLGFESGAVHLPPDAAPTIVTDLHQCDWEGVGFALVAVKSGSTEQVAKELAAAELPESVVVVSMQNGVDNARVLQQHLPSHTVVACVVGFNVVWRQPNATFHRGTNTPLVVGALHISSDGAARRVARLLNEAARLETHVSAHIAHVQWTKLMMNLNNALDALSRLPIRRQLGREAHRWTLAACQAEALRVFDAHPDIRLERMGLFIPRITPHLLRLPNWLYLRITPLRVTDEARGSMWQDLAAGRPTEVYHLNGVIQRRGREKNIPTPVHDAVVATIREAEKRKQSPRLEPEQLYERIVGSPFSHRHRQSHALLALLLLLVAAVAVVVALRYVALP</sequence>
<dbReference type="Proteomes" id="UP000011083">
    <property type="component" value="Unassembled WGS sequence"/>
</dbReference>
<dbReference type="OrthoDB" id="73846at2759"/>
<keyword evidence="8" id="KW-1185">Reference proteome</keyword>
<dbReference type="InterPro" id="IPR013328">
    <property type="entry name" value="6PGD_dom2"/>
</dbReference>
<dbReference type="OMA" id="ENHMIES"/>
<dbReference type="PANTHER" id="PTHR21708:SF26">
    <property type="entry name" value="2-DEHYDROPANTOATE 2-REDUCTASE"/>
    <property type="match status" value="1"/>
</dbReference>
<dbReference type="Gene3D" id="3.40.50.720">
    <property type="entry name" value="NAD(P)-binding Rossmann-like Domain"/>
    <property type="match status" value="1"/>
</dbReference>
<feature type="domain" description="Ketopantoate reductase C-terminal" evidence="6">
    <location>
        <begin position="194"/>
        <end position="331"/>
    </location>
</feature>
<dbReference type="InterPro" id="IPR008927">
    <property type="entry name" value="6-PGluconate_DH-like_C_sf"/>
</dbReference>
<reference evidence="7 8" key="1">
    <citation type="journal article" date="2013" name="Genome Biol.">
        <title>Genome of Acanthamoeba castellanii highlights extensive lateral gene transfer and early evolution of tyrosine kinase signaling.</title>
        <authorList>
            <person name="Clarke M."/>
            <person name="Lohan A.J."/>
            <person name="Liu B."/>
            <person name="Lagkouvardos I."/>
            <person name="Roy S."/>
            <person name="Zafar N."/>
            <person name="Bertelli C."/>
            <person name="Schilde C."/>
            <person name="Kianianmomeni A."/>
            <person name="Burglin T.R."/>
            <person name="Frech C."/>
            <person name="Turcotte B."/>
            <person name="Kopec K.O."/>
            <person name="Synnott J.M."/>
            <person name="Choo C."/>
            <person name="Paponov I."/>
            <person name="Finkler A."/>
            <person name="Soon Heng Tan C."/>
            <person name="Hutchins A.P."/>
            <person name="Weinmeier T."/>
            <person name="Rattei T."/>
            <person name="Chu J.S."/>
            <person name="Gimenez G."/>
            <person name="Irimia M."/>
            <person name="Rigden D.J."/>
            <person name="Fitzpatrick D.A."/>
            <person name="Lorenzo-Morales J."/>
            <person name="Bateman A."/>
            <person name="Chiu C.H."/>
            <person name="Tang P."/>
            <person name="Hegemann P."/>
            <person name="Fromm H."/>
            <person name="Raoult D."/>
            <person name="Greub G."/>
            <person name="Miranda-Saavedra D."/>
            <person name="Chen N."/>
            <person name="Nash P."/>
            <person name="Ginger M.L."/>
            <person name="Horn M."/>
            <person name="Schaap P."/>
            <person name="Caler L."/>
            <person name="Loftus B."/>
        </authorList>
    </citation>
    <scope>NUCLEOTIDE SEQUENCE [LARGE SCALE GENOMIC DNA]</scope>
    <source>
        <strain evidence="7 8">Neff</strain>
    </source>
</reference>
<evidence type="ECO:0000259" key="5">
    <source>
        <dbReference type="Pfam" id="PF02558"/>
    </source>
</evidence>
<keyword evidence="4" id="KW-0812">Transmembrane</keyword>
<evidence type="ECO:0000256" key="4">
    <source>
        <dbReference type="SAM" id="Phobius"/>
    </source>
</evidence>
<dbReference type="InterPro" id="IPR013332">
    <property type="entry name" value="KPR_N"/>
</dbReference>
<evidence type="ECO:0000259" key="6">
    <source>
        <dbReference type="Pfam" id="PF08546"/>
    </source>
</evidence>
<dbReference type="EMBL" id="KB008148">
    <property type="protein sequence ID" value="ELR11691.1"/>
    <property type="molecule type" value="Genomic_DNA"/>
</dbReference>
<keyword evidence="4" id="KW-0472">Membrane</keyword>
<dbReference type="RefSeq" id="XP_004333704.1">
    <property type="nucleotide sequence ID" value="XM_004333656.1"/>
</dbReference>
<proteinExistence type="inferred from homology"/>
<keyword evidence="2" id="KW-0521">NADP</keyword>
<organism evidence="7 8">
    <name type="scientific">Acanthamoeba castellanii (strain ATCC 30010 / Neff)</name>
    <dbReference type="NCBI Taxonomy" id="1257118"/>
    <lineage>
        <taxon>Eukaryota</taxon>
        <taxon>Amoebozoa</taxon>
        <taxon>Discosea</taxon>
        <taxon>Longamoebia</taxon>
        <taxon>Centramoebida</taxon>
        <taxon>Acanthamoebidae</taxon>
        <taxon>Acanthamoeba</taxon>
    </lineage>
</organism>
<dbReference type="SUPFAM" id="SSF48179">
    <property type="entry name" value="6-phosphogluconate dehydrogenase C-terminal domain-like"/>
    <property type="match status" value="1"/>
</dbReference>
<dbReference type="GeneID" id="14911970"/>
<gene>
    <name evidence="7" type="ORF">ACA1_260980</name>
</gene>
<dbReference type="PANTHER" id="PTHR21708">
    <property type="entry name" value="PROBABLE 2-DEHYDROPANTOATE 2-REDUCTASE"/>
    <property type="match status" value="1"/>
</dbReference>
<evidence type="ECO:0000256" key="3">
    <source>
        <dbReference type="ARBA" id="ARBA00023002"/>
    </source>
</evidence>
<dbReference type="NCBIfam" id="TIGR00745">
    <property type="entry name" value="apbA_panE"/>
    <property type="match status" value="1"/>
</dbReference>
<dbReference type="InterPro" id="IPR051402">
    <property type="entry name" value="KPR-Related"/>
</dbReference>
<dbReference type="SUPFAM" id="SSF51735">
    <property type="entry name" value="NAD(P)-binding Rossmann-fold domains"/>
    <property type="match status" value="1"/>
</dbReference>
<evidence type="ECO:0000256" key="1">
    <source>
        <dbReference type="ARBA" id="ARBA00007870"/>
    </source>
</evidence>